<accession>A0A2P2LJ38</accession>
<sequence>MNKFVHLRKPGVSILILEVCPHCPHDVIRSSYISLRHCSRYKIIHTLGDIVVKQSHIILDNRRISTIIINFIIEVTWRFIILRECVSKYLCR</sequence>
<dbReference type="AlphaFoldDB" id="A0A2P2LJ38"/>
<dbReference type="EMBL" id="GGEC01037476">
    <property type="protein sequence ID" value="MBX17960.1"/>
    <property type="molecule type" value="Transcribed_RNA"/>
</dbReference>
<proteinExistence type="predicted"/>
<evidence type="ECO:0000313" key="1">
    <source>
        <dbReference type="EMBL" id="MBX17960.1"/>
    </source>
</evidence>
<reference evidence="1" key="1">
    <citation type="submission" date="2018-02" db="EMBL/GenBank/DDBJ databases">
        <title>Rhizophora mucronata_Transcriptome.</title>
        <authorList>
            <person name="Meera S.P."/>
            <person name="Sreeshan A."/>
            <person name="Augustine A."/>
        </authorList>
    </citation>
    <scope>NUCLEOTIDE SEQUENCE</scope>
    <source>
        <tissue evidence="1">Leaf</tissue>
    </source>
</reference>
<protein>
    <submittedName>
        <fullName evidence="1">Alpha-mannosidase</fullName>
    </submittedName>
</protein>
<name>A0A2P2LJ38_RHIMU</name>
<organism evidence="1">
    <name type="scientific">Rhizophora mucronata</name>
    <name type="common">Asiatic mangrove</name>
    <dbReference type="NCBI Taxonomy" id="61149"/>
    <lineage>
        <taxon>Eukaryota</taxon>
        <taxon>Viridiplantae</taxon>
        <taxon>Streptophyta</taxon>
        <taxon>Embryophyta</taxon>
        <taxon>Tracheophyta</taxon>
        <taxon>Spermatophyta</taxon>
        <taxon>Magnoliopsida</taxon>
        <taxon>eudicotyledons</taxon>
        <taxon>Gunneridae</taxon>
        <taxon>Pentapetalae</taxon>
        <taxon>rosids</taxon>
        <taxon>fabids</taxon>
        <taxon>Malpighiales</taxon>
        <taxon>Rhizophoraceae</taxon>
        <taxon>Rhizophora</taxon>
    </lineage>
</organism>